<dbReference type="EMBL" id="BLAL01000306">
    <property type="protein sequence ID" value="GET02342.1"/>
    <property type="molecule type" value="Genomic_DNA"/>
</dbReference>
<evidence type="ECO:0000313" key="2">
    <source>
        <dbReference type="Proteomes" id="UP000615446"/>
    </source>
</evidence>
<sequence>MSPQKKREQNRAVTAKFFELDKGMISRWVNSNEKWINKTNQNSKRGKWLSHGEQVRSSVIVWFQKSGWMDSKLMKKYVDYINDNLKKMGISNAPTMMVYDSFRRHLEESVKIKFCDRDIDLAVIPGDNLCKEWHIWMVGGGARMTASGNFYHARLSDICEWVKRSWDRIPDEMVIESFKTCRISTSLDGFDDEITDNEDYGD</sequence>
<reference evidence="1" key="1">
    <citation type="submission" date="2019-10" db="EMBL/GenBank/DDBJ databases">
        <title>Conservation and host-specific expression of non-tandemly repeated heterogenous ribosome RNA gene in arbuscular mycorrhizal fungi.</title>
        <authorList>
            <person name="Maeda T."/>
            <person name="Kobayashi Y."/>
            <person name="Nakagawa T."/>
            <person name="Ezawa T."/>
            <person name="Yamaguchi K."/>
            <person name="Bino T."/>
            <person name="Nishimoto Y."/>
            <person name="Shigenobu S."/>
            <person name="Kawaguchi M."/>
        </authorList>
    </citation>
    <scope>NUCLEOTIDE SEQUENCE</scope>
    <source>
        <strain evidence="1">HR1</strain>
    </source>
</reference>
<dbReference type="Proteomes" id="UP000615446">
    <property type="component" value="Unassembled WGS sequence"/>
</dbReference>
<gene>
    <name evidence="1" type="ORF">RCL2_002872700</name>
</gene>
<accession>A0A8H3MDI7</accession>
<name>A0A8H3MDI7_9GLOM</name>
<proteinExistence type="predicted"/>
<comment type="caution">
    <text evidence="1">The sequence shown here is derived from an EMBL/GenBank/DDBJ whole genome shotgun (WGS) entry which is preliminary data.</text>
</comment>
<protein>
    <submittedName>
        <fullName evidence="1">Pogo transposable element with KRAB domain</fullName>
    </submittedName>
</protein>
<dbReference type="AlphaFoldDB" id="A0A8H3MDI7"/>
<dbReference type="OrthoDB" id="10067166at2759"/>
<organism evidence="1 2">
    <name type="scientific">Rhizophagus clarus</name>
    <dbReference type="NCBI Taxonomy" id="94130"/>
    <lineage>
        <taxon>Eukaryota</taxon>
        <taxon>Fungi</taxon>
        <taxon>Fungi incertae sedis</taxon>
        <taxon>Mucoromycota</taxon>
        <taxon>Glomeromycotina</taxon>
        <taxon>Glomeromycetes</taxon>
        <taxon>Glomerales</taxon>
        <taxon>Glomeraceae</taxon>
        <taxon>Rhizophagus</taxon>
    </lineage>
</organism>
<evidence type="ECO:0000313" key="1">
    <source>
        <dbReference type="EMBL" id="GET02342.1"/>
    </source>
</evidence>